<organism evidence="1 2">
    <name type="scientific">Suillus luteus UH-Slu-Lm8-n1</name>
    <dbReference type="NCBI Taxonomy" id="930992"/>
    <lineage>
        <taxon>Eukaryota</taxon>
        <taxon>Fungi</taxon>
        <taxon>Dikarya</taxon>
        <taxon>Basidiomycota</taxon>
        <taxon>Agaricomycotina</taxon>
        <taxon>Agaricomycetes</taxon>
        <taxon>Agaricomycetidae</taxon>
        <taxon>Boletales</taxon>
        <taxon>Suillineae</taxon>
        <taxon>Suillaceae</taxon>
        <taxon>Suillus</taxon>
    </lineage>
</organism>
<dbReference type="Proteomes" id="UP000054485">
    <property type="component" value="Unassembled WGS sequence"/>
</dbReference>
<keyword evidence="2" id="KW-1185">Reference proteome</keyword>
<dbReference type="InParanoid" id="A0A0D0BIM5"/>
<dbReference type="EMBL" id="KN835224">
    <property type="protein sequence ID" value="KIK42998.1"/>
    <property type="molecule type" value="Genomic_DNA"/>
</dbReference>
<sequence>MSSPLAARFSFQTLSNFIPLSWTPGAAAVASRTTPNTSVSSIDDVAEAASPFTSDCPGVRRSIERRFVSRDQQLEKLKNRLGDNHINGIGRCLTVAPCGACKGADIFM</sequence>
<dbReference type="AlphaFoldDB" id="A0A0D0BIM5"/>
<dbReference type="HOGENOM" id="CLU_153380_0_0_1"/>
<evidence type="ECO:0000313" key="2">
    <source>
        <dbReference type="Proteomes" id="UP000054485"/>
    </source>
</evidence>
<accession>A0A0D0BIM5</accession>
<reference evidence="1 2" key="1">
    <citation type="submission" date="2014-04" db="EMBL/GenBank/DDBJ databases">
        <authorList>
            <consortium name="DOE Joint Genome Institute"/>
            <person name="Kuo A."/>
            <person name="Ruytinx J."/>
            <person name="Rineau F."/>
            <person name="Colpaert J."/>
            <person name="Kohler A."/>
            <person name="Nagy L.G."/>
            <person name="Floudas D."/>
            <person name="Copeland A."/>
            <person name="Barry K.W."/>
            <person name="Cichocki N."/>
            <person name="Veneault-Fourrey C."/>
            <person name="LaButti K."/>
            <person name="Lindquist E.A."/>
            <person name="Lipzen A."/>
            <person name="Lundell T."/>
            <person name="Morin E."/>
            <person name="Murat C."/>
            <person name="Sun H."/>
            <person name="Tunlid A."/>
            <person name="Henrissat B."/>
            <person name="Grigoriev I.V."/>
            <person name="Hibbett D.S."/>
            <person name="Martin F."/>
            <person name="Nordberg H.P."/>
            <person name="Cantor M.N."/>
            <person name="Hua S.X."/>
        </authorList>
    </citation>
    <scope>NUCLEOTIDE SEQUENCE [LARGE SCALE GENOMIC DNA]</scope>
    <source>
        <strain evidence="1 2">UH-Slu-Lm8-n1</strain>
    </source>
</reference>
<proteinExistence type="predicted"/>
<protein>
    <submittedName>
        <fullName evidence="1">Uncharacterized protein</fullName>
    </submittedName>
</protein>
<dbReference type="STRING" id="930992.A0A0D0BIM5"/>
<reference evidence="2" key="2">
    <citation type="submission" date="2015-01" db="EMBL/GenBank/DDBJ databases">
        <title>Evolutionary Origins and Diversification of the Mycorrhizal Mutualists.</title>
        <authorList>
            <consortium name="DOE Joint Genome Institute"/>
            <consortium name="Mycorrhizal Genomics Consortium"/>
            <person name="Kohler A."/>
            <person name="Kuo A."/>
            <person name="Nagy L.G."/>
            <person name="Floudas D."/>
            <person name="Copeland A."/>
            <person name="Barry K.W."/>
            <person name="Cichocki N."/>
            <person name="Veneault-Fourrey C."/>
            <person name="LaButti K."/>
            <person name="Lindquist E.A."/>
            <person name="Lipzen A."/>
            <person name="Lundell T."/>
            <person name="Morin E."/>
            <person name="Murat C."/>
            <person name="Riley R."/>
            <person name="Ohm R."/>
            <person name="Sun H."/>
            <person name="Tunlid A."/>
            <person name="Henrissat B."/>
            <person name="Grigoriev I.V."/>
            <person name="Hibbett D.S."/>
            <person name="Martin F."/>
        </authorList>
    </citation>
    <scope>NUCLEOTIDE SEQUENCE [LARGE SCALE GENOMIC DNA]</scope>
    <source>
        <strain evidence="2">UH-Slu-Lm8-n1</strain>
    </source>
</reference>
<name>A0A0D0BIM5_9AGAM</name>
<gene>
    <name evidence="1" type="ORF">CY34DRAFT_804324</name>
</gene>
<dbReference type="OrthoDB" id="2671798at2759"/>
<evidence type="ECO:0000313" key="1">
    <source>
        <dbReference type="EMBL" id="KIK42998.1"/>
    </source>
</evidence>